<proteinExistence type="inferred from homology"/>
<dbReference type="EMBL" id="SOEG01000019">
    <property type="protein sequence ID" value="TDX49203.1"/>
    <property type="molecule type" value="Genomic_DNA"/>
</dbReference>
<feature type="binding site" evidence="10">
    <location>
        <position position="260"/>
    </location>
    <ligand>
        <name>Zn(2+)</name>
        <dbReference type="ChEBI" id="CHEBI:29105"/>
    </ligand>
</feature>
<feature type="domain" description="CP-type G" evidence="12">
    <location>
        <begin position="65"/>
        <end position="223"/>
    </location>
</feature>
<evidence type="ECO:0000256" key="5">
    <source>
        <dbReference type="ARBA" id="ARBA00022741"/>
    </source>
</evidence>
<keyword evidence="14" id="KW-1185">Reference proteome</keyword>
<dbReference type="Gene3D" id="1.10.40.50">
    <property type="entry name" value="Probable gtpase engc, domain 3"/>
    <property type="match status" value="1"/>
</dbReference>
<keyword evidence="7 10" id="KW-0862">Zinc</keyword>
<evidence type="ECO:0000313" key="14">
    <source>
        <dbReference type="Proteomes" id="UP000295832"/>
    </source>
</evidence>
<evidence type="ECO:0000256" key="1">
    <source>
        <dbReference type="ARBA" id="ARBA00022490"/>
    </source>
</evidence>
<dbReference type="SUPFAM" id="SSF50249">
    <property type="entry name" value="Nucleic acid-binding proteins"/>
    <property type="match status" value="1"/>
</dbReference>
<dbReference type="PROSITE" id="PS50936">
    <property type="entry name" value="ENGC_GTPASE"/>
    <property type="match status" value="1"/>
</dbReference>
<dbReference type="InterPro" id="IPR031944">
    <property type="entry name" value="RsgA_N"/>
</dbReference>
<evidence type="ECO:0000256" key="6">
    <source>
        <dbReference type="ARBA" id="ARBA00022801"/>
    </source>
</evidence>
<accession>A0A4R8H3B0</accession>
<dbReference type="NCBIfam" id="TIGR00157">
    <property type="entry name" value="ribosome small subunit-dependent GTPase A"/>
    <property type="match status" value="1"/>
</dbReference>
<dbReference type="CDD" id="cd01854">
    <property type="entry name" value="YjeQ_EngC"/>
    <property type="match status" value="1"/>
</dbReference>
<sequence length="296" mass="33566">MKEGRILKAFGGFFFVSDFDSREVYQCRIRGRLKKEKIDVIAGDIVEYTAMEGNTGVVERRLDRKNYLFRPPIANVEQAVVTCSIAQPDLHFKLLDRLLVLSETEDLEISICINKVDLLGLEKAKAVMKPYEEIGYKVVYTSVEEGIGISELKEVLKDKVSVFAGPSGVGKSSLLNAIQPGLKLKMGEVSERIKRGRHTTRHVELLSLNIGGWVADTPGFSSLDVTFVPSEELQYYFPEISGYLNDCKFLPCSHSHEPKCGVKAAVEEGDIPKHRYNNYLDFLEEIKKKEERNWRR</sequence>
<feature type="binding site" evidence="10">
    <location>
        <begin position="165"/>
        <end position="173"/>
    </location>
    <ligand>
        <name>GTP</name>
        <dbReference type="ChEBI" id="CHEBI:37565"/>
    </ligand>
</feature>
<keyword evidence="6 10" id="KW-0378">Hydrolase</keyword>
<dbReference type="PANTHER" id="PTHR32120">
    <property type="entry name" value="SMALL RIBOSOMAL SUBUNIT BIOGENESIS GTPASE RSGA"/>
    <property type="match status" value="1"/>
</dbReference>
<dbReference type="EC" id="3.6.1.-" evidence="10"/>
<name>A0A4R8H3B0_9FIRM</name>
<keyword evidence="8 10" id="KW-0694">RNA-binding</keyword>
<organism evidence="13 14">
    <name type="scientific">Orenia marismortui</name>
    <dbReference type="NCBI Taxonomy" id="46469"/>
    <lineage>
        <taxon>Bacteria</taxon>
        <taxon>Bacillati</taxon>
        <taxon>Bacillota</taxon>
        <taxon>Clostridia</taxon>
        <taxon>Halanaerobiales</taxon>
        <taxon>Halobacteroidaceae</taxon>
        <taxon>Orenia</taxon>
    </lineage>
</organism>
<evidence type="ECO:0000256" key="2">
    <source>
        <dbReference type="ARBA" id="ARBA00022517"/>
    </source>
</evidence>
<dbReference type="AlphaFoldDB" id="A0A4R8H3B0"/>
<dbReference type="GO" id="GO:0005737">
    <property type="term" value="C:cytoplasm"/>
    <property type="evidence" value="ECO:0007669"/>
    <property type="project" value="UniProtKB-SubCell"/>
</dbReference>
<evidence type="ECO:0000256" key="8">
    <source>
        <dbReference type="ARBA" id="ARBA00022884"/>
    </source>
</evidence>
<keyword evidence="1 10" id="KW-0963">Cytoplasm</keyword>
<comment type="cofactor">
    <cofactor evidence="10">
        <name>Zn(2+)</name>
        <dbReference type="ChEBI" id="CHEBI:29105"/>
    </cofactor>
    <text evidence="10">Binds 1 zinc ion per subunit.</text>
</comment>
<dbReference type="InterPro" id="IPR030378">
    <property type="entry name" value="G_CP_dom"/>
</dbReference>
<evidence type="ECO:0000259" key="11">
    <source>
        <dbReference type="PROSITE" id="PS50936"/>
    </source>
</evidence>
<feature type="binding site" evidence="10">
    <location>
        <position position="252"/>
    </location>
    <ligand>
        <name>Zn(2+)</name>
        <dbReference type="ChEBI" id="CHEBI:29105"/>
    </ligand>
</feature>
<dbReference type="SUPFAM" id="SSF52540">
    <property type="entry name" value="P-loop containing nucleoside triphosphate hydrolases"/>
    <property type="match status" value="1"/>
</dbReference>
<evidence type="ECO:0000256" key="4">
    <source>
        <dbReference type="ARBA" id="ARBA00022730"/>
    </source>
</evidence>
<comment type="subunit">
    <text evidence="10">Monomer. Associates with 30S ribosomal subunit, binds 16S rRNA.</text>
</comment>
<evidence type="ECO:0000313" key="13">
    <source>
        <dbReference type="EMBL" id="TDX49203.1"/>
    </source>
</evidence>
<dbReference type="InterPro" id="IPR027417">
    <property type="entry name" value="P-loop_NTPase"/>
</dbReference>
<feature type="binding site" evidence="10">
    <location>
        <begin position="114"/>
        <end position="117"/>
    </location>
    <ligand>
        <name>GTP</name>
        <dbReference type="ChEBI" id="CHEBI:37565"/>
    </ligand>
</feature>
<dbReference type="PROSITE" id="PS51721">
    <property type="entry name" value="G_CP"/>
    <property type="match status" value="1"/>
</dbReference>
<dbReference type="Pfam" id="PF16745">
    <property type="entry name" value="RsgA_N"/>
    <property type="match status" value="1"/>
</dbReference>
<feature type="domain" description="EngC GTPase" evidence="11">
    <location>
        <begin position="74"/>
        <end position="221"/>
    </location>
</feature>
<dbReference type="STRING" id="926561.GCA_000379025_00097"/>
<dbReference type="GO" id="GO:0019843">
    <property type="term" value="F:rRNA binding"/>
    <property type="evidence" value="ECO:0007669"/>
    <property type="project" value="UniProtKB-KW"/>
</dbReference>
<keyword evidence="3 10" id="KW-0479">Metal-binding</keyword>
<keyword evidence="4 10" id="KW-0699">rRNA-binding</keyword>
<dbReference type="HAMAP" id="MF_01820">
    <property type="entry name" value="GTPase_RsgA"/>
    <property type="match status" value="1"/>
</dbReference>
<evidence type="ECO:0000256" key="7">
    <source>
        <dbReference type="ARBA" id="ARBA00022833"/>
    </source>
</evidence>
<gene>
    <name evidence="10" type="primary">rsgA</name>
    <name evidence="13" type="ORF">C7959_11924</name>
</gene>
<keyword evidence="9 10" id="KW-0342">GTP-binding</keyword>
<dbReference type="Proteomes" id="UP000295832">
    <property type="component" value="Unassembled WGS sequence"/>
</dbReference>
<feature type="binding site" evidence="10">
    <location>
        <position position="254"/>
    </location>
    <ligand>
        <name>Zn(2+)</name>
        <dbReference type="ChEBI" id="CHEBI:29105"/>
    </ligand>
</feature>
<dbReference type="InterPro" id="IPR004881">
    <property type="entry name" value="Ribosome_biogen_GTPase_RsgA"/>
</dbReference>
<comment type="caution">
    <text evidence="13">The sequence shown here is derived from an EMBL/GenBank/DDBJ whole genome shotgun (WGS) entry which is preliminary data.</text>
</comment>
<keyword evidence="5 10" id="KW-0547">Nucleotide-binding</keyword>
<dbReference type="GO" id="GO:0046872">
    <property type="term" value="F:metal ion binding"/>
    <property type="evidence" value="ECO:0007669"/>
    <property type="project" value="UniProtKB-KW"/>
</dbReference>
<dbReference type="GO" id="GO:0005525">
    <property type="term" value="F:GTP binding"/>
    <property type="evidence" value="ECO:0007669"/>
    <property type="project" value="UniProtKB-UniRule"/>
</dbReference>
<dbReference type="InterPro" id="IPR010914">
    <property type="entry name" value="RsgA_GTPase_dom"/>
</dbReference>
<evidence type="ECO:0000259" key="12">
    <source>
        <dbReference type="PROSITE" id="PS51721"/>
    </source>
</evidence>
<comment type="subcellular location">
    <subcellularLocation>
        <location evidence="10">Cytoplasm</location>
    </subcellularLocation>
</comment>
<dbReference type="Gene3D" id="2.40.50.140">
    <property type="entry name" value="Nucleic acid-binding proteins"/>
    <property type="match status" value="1"/>
</dbReference>
<reference evidence="13 14" key="1">
    <citation type="submission" date="2019-03" db="EMBL/GenBank/DDBJ databases">
        <title>Subsurface microbial communities from deep shales in Ohio and West Virginia, USA.</title>
        <authorList>
            <person name="Wrighton K."/>
        </authorList>
    </citation>
    <scope>NUCLEOTIDE SEQUENCE [LARGE SCALE GENOMIC DNA]</scope>
    <source>
        <strain evidence="13 14">MSL 6dP</strain>
    </source>
</reference>
<evidence type="ECO:0000256" key="3">
    <source>
        <dbReference type="ARBA" id="ARBA00022723"/>
    </source>
</evidence>
<keyword evidence="2 10" id="KW-0690">Ribosome biogenesis</keyword>
<feature type="binding site" evidence="10">
    <location>
        <position position="247"/>
    </location>
    <ligand>
        <name>Zn(2+)</name>
        <dbReference type="ChEBI" id="CHEBI:29105"/>
    </ligand>
</feature>
<comment type="similarity">
    <text evidence="10">Belongs to the TRAFAC class YlqF/YawG GTPase family. RsgA subfamily.</text>
</comment>
<evidence type="ECO:0000256" key="9">
    <source>
        <dbReference type="ARBA" id="ARBA00023134"/>
    </source>
</evidence>
<dbReference type="PANTHER" id="PTHR32120:SF11">
    <property type="entry name" value="SMALL RIBOSOMAL SUBUNIT BIOGENESIS GTPASE RSGA 1, MITOCHONDRIAL-RELATED"/>
    <property type="match status" value="1"/>
</dbReference>
<dbReference type="Pfam" id="PF03193">
    <property type="entry name" value="RsgA_GTPase"/>
    <property type="match status" value="1"/>
</dbReference>
<dbReference type="CDD" id="cd04466">
    <property type="entry name" value="S1_YloQ_GTPase"/>
    <property type="match status" value="1"/>
</dbReference>
<comment type="function">
    <text evidence="10">One of several proteins that assist in the late maturation steps of the functional core of the 30S ribosomal subunit. Helps release RbfA from mature subunits. May play a role in the assembly of ribosomal proteins into the subunit. Circularly permuted GTPase that catalyzes slow GTP hydrolysis, GTPase activity is stimulated by the 30S ribosomal subunit.</text>
</comment>
<protein>
    <recommendedName>
        <fullName evidence="10">Small ribosomal subunit biogenesis GTPase RsgA</fullName>
        <ecNumber evidence="10">3.6.1.-</ecNumber>
    </recommendedName>
</protein>
<evidence type="ECO:0000256" key="10">
    <source>
        <dbReference type="HAMAP-Rule" id="MF_01820"/>
    </source>
</evidence>
<dbReference type="GO" id="GO:0042274">
    <property type="term" value="P:ribosomal small subunit biogenesis"/>
    <property type="evidence" value="ECO:0007669"/>
    <property type="project" value="UniProtKB-UniRule"/>
</dbReference>
<dbReference type="GO" id="GO:0003924">
    <property type="term" value="F:GTPase activity"/>
    <property type="evidence" value="ECO:0007669"/>
    <property type="project" value="UniProtKB-UniRule"/>
</dbReference>
<dbReference type="RefSeq" id="WP_134117396.1">
    <property type="nucleotide sequence ID" value="NZ_SOEG01000019.1"/>
</dbReference>
<dbReference type="InterPro" id="IPR012340">
    <property type="entry name" value="NA-bd_OB-fold"/>
</dbReference>
<dbReference type="Gene3D" id="3.40.50.300">
    <property type="entry name" value="P-loop containing nucleotide triphosphate hydrolases"/>
    <property type="match status" value="1"/>
</dbReference>